<name>A0ABS4W5R8_9PSEU</name>
<dbReference type="RefSeq" id="WP_210036698.1">
    <property type="nucleotide sequence ID" value="NZ_JAGINU010000003.1"/>
</dbReference>
<dbReference type="EMBL" id="JAGINU010000003">
    <property type="protein sequence ID" value="MBP2371550.1"/>
    <property type="molecule type" value="Genomic_DNA"/>
</dbReference>
<evidence type="ECO:0000313" key="2">
    <source>
        <dbReference type="Proteomes" id="UP001519295"/>
    </source>
</evidence>
<organism evidence="1 2">
    <name type="scientific">Pseudonocardia parietis</name>
    <dbReference type="NCBI Taxonomy" id="570936"/>
    <lineage>
        <taxon>Bacteria</taxon>
        <taxon>Bacillati</taxon>
        <taxon>Actinomycetota</taxon>
        <taxon>Actinomycetes</taxon>
        <taxon>Pseudonocardiales</taxon>
        <taxon>Pseudonocardiaceae</taxon>
        <taxon>Pseudonocardia</taxon>
    </lineage>
</organism>
<sequence length="241" mass="25502">MTEEDLWSAPVAGAPFTSRSLAHLALAGLARETADWARAIVPVGPRPDQAYGGVLVGDAAALVERAQQVLAAAVLVERDDGADWSEIAAALGLTADEALSRWELAHHEWSQTRPGCPVDAAAGEQARAGELAELDAWVVRHREPGDPAAGAAPVSAVMTRQHPLLELLHLQGLERRYTDDYGPASAERAAVLARQASVHEDLAERAETADVADEHRSCAAALRRTLGQLGGTDNAAEPIDR</sequence>
<reference evidence="1 2" key="1">
    <citation type="submission" date="2021-03" db="EMBL/GenBank/DDBJ databases">
        <title>Sequencing the genomes of 1000 actinobacteria strains.</title>
        <authorList>
            <person name="Klenk H.-P."/>
        </authorList>
    </citation>
    <scope>NUCLEOTIDE SEQUENCE [LARGE SCALE GENOMIC DNA]</scope>
    <source>
        <strain evidence="1 2">DSM 45256</strain>
    </source>
</reference>
<keyword evidence="2" id="KW-1185">Reference proteome</keyword>
<accession>A0ABS4W5R8</accession>
<protein>
    <recommendedName>
        <fullName evidence="3">DNA-binding protein</fullName>
    </recommendedName>
</protein>
<comment type="caution">
    <text evidence="1">The sequence shown here is derived from an EMBL/GenBank/DDBJ whole genome shotgun (WGS) entry which is preliminary data.</text>
</comment>
<proteinExistence type="predicted"/>
<gene>
    <name evidence="1" type="ORF">JOF36_007323</name>
</gene>
<evidence type="ECO:0008006" key="3">
    <source>
        <dbReference type="Google" id="ProtNLM"/>
    </source>
</evidence>
<evidence type="ECO:0000313" key="1">
    <source>
        <dbReference type="EMBL" id="MBP2371550.1"/>
    </source>
</evidence>
<dbReference type="Proteomes" id="UP001519295">
    <property type="component" value="Unassembled WGS sequence"/>
</dbReference>